<evidence type="ECO:0000313" key="1">
    <source>
        <dbReference type="EMBL" id="AFK90008.1"/>
    </source>
</evidence>
<dbReference type="AlphaFoldDB" id="I3W331"/>
<accession>I3W331</accession>
<dbReference type="EMBL" id="JQ418538">
    <property type="protein sequence ID" value="AFK90008.1"/>
    <property type="molecule type" value="Genomic_DNA"/>
</dbReference>
<organism evidence="1">
    <name type="scientific">Salmonella sp. 14</name>
    <dbReference type="NCBI Taxonomy" id="1179812"/>
    <lineage>
        <taxon>Bacteria</taxon>
        <taxon>Pseudomonadati</taxon>
        <taxon>Pseudomonadota</taxon>
        <taxon>Gammaproteobacteria</taxon>
        <taxon>Enterobacterales</taxon>
        <taxon>Enterobacteriaceae</taxon>
        <taxon>Salmonella</taxon>
    </lineage>
</organism>
<sequence>MPQKTAEHYRNKIAVYLRWYQTHGYPQDIPDEQDNDLGSRLKGWLPISCINPDRKG</sequence>
<protein>
    <submittedName>
        <fullName evidence="1">Co-activator of prophage gene expression IbrA</fullName>
    </submittedName>
</protein>
<proteinExistence type="predicted"/>
<geneLocation type="plasmid" evidence="1">
    <name>p14-120</name>
</geneLocation>
<name>I3W331_9ENTR</name>
<keyword evidence="1" id="KW-0614">Plasmid</keyword>
<reference evidence="1" key="1">
    <citation type="submission" date="2012-01" db="EMBL/GenBank/DDBJ databases">
        <authorList>
            <person name="Summers A.O."/>
            <person name="Wireman J."/>
        </authorList>
    </citation>
    <scope>NUCLEOTIDE SEQUENCE</scope>
    <source>
        <strain evidence="1">14</strain>
        <plasmid evidence="1">p14-120</plasmid>
    </source>
</reference>